<comment type="caution">
    <text evidence="1">The sequence shown here is derived from an EMBL/GenBank/DDBJ whole genome shotgun (WGS) entry which is preliminary data.</text>
</comment>
<proteinExistence type="predicted"/>
<protein>
    <submittedName>
        <fullName evidence="1">Uncharacterized protein</fullName>
    </submittedName>
</protein>
<dbReference type="EMBL" id="JAWZXF010000008">
    <property type="protein sequence ID" value="MDX7921958.1"/>
    <property type="molecule type" value="Genomic_DNA"/>
</dbReference>
<sequence>MIKLADIELPDDLDWSDEFEWEPIGQVITPTLSGAIIVEEAAQSEGRPITLRSDGEAWVMRSTVVALHALASAPSAKMPLELNGRHFTVLWRRESGGGFEAKQLYRIADPDEYTPYEITLRLIEVTP</sequence>
<evidence type="ECO:0000313" key="1">
    <source>
        <dbReference type="EMBL" id="MDX7921958.1"/>
    </source>
</evidence>
<dbReference type="AlphaFoldDB" id="A0AAP6GB80"/>
<organism evidence="1 2">
    <name type="scientific">Aeromonas media</name>
    <dbReference type="NCBI Taxonomy" id="651"/>
    <lineage>
        <taxon>Bacteria</taxon>
        <taxon>Pseudomonadati</taxon>
        <taxon>Pseudomonadota</taxon>
        <taxon>Gammaproteobacteria</taxon>
        <taxon>Aeromonadales</taxon>
        <taxon>Aeromonadaceae</taxon>
        <taxon>Aeromonas</taxon>
    </lineage>
</organism>
<dbReference type="Proteomes" id="UP001285835">
    <property type="component" value="Unassembled WGS sequence"/>
</dbReference>
<gene>
    <name evidence="1" type="ORF">SJS82_08435</name>
</gene>
<reference evidence="1" key="1">
    <citation type="submission" date="2023-11" db="EMBL/GenBank/DDBJ databases">
        <title>WGS of Aeromonas in Northern Israel.</title>
        <authorList>
            <person name="Hershko Y."/>
        </authorList>
    </citation>
    <scope>NUCLEOTIDE SEQUENCE</scope>
    <source>
        <strain evidence="1">02297</strain>
    </source>
</reference>
<accession>A0AAP6GB80</accession>
<name>A0AAP6GB80_AERME</name>
<evidence type="ECO:0000313" key="2">
    <source>
        <dbReference type="Proteomes" id="UP001285835"/>
    </source>
</evidence>
<dbReference type="RefSeq" id="WP_148140786.1">
    <property type="nucleotide sequence ID" value="NZ_JAWZXF010000008.1"/>
</dbReference>